<feature type="transmembrane region" description="Helical" evidence="1">
    <location>
        <begin position="74"/>
        <end position="91"/>
    </location>
</feature>
<evidence type="ECO:0000313" key="2">
    <source>
        <dbReference type="EMBL" id="OGZ04860.1"/>
    </source>
</evidence>
<evidence type="ECO:0000256" key="1">
    <source>
        <dbReference type="SAM" id="Phobius"/>
    </source>
</evidence>
<evidence type="ECO:0000313" key="3">
    <source>
        <dbReference type="Proteomes" id="UP000177122"/>
    </source>
</evidence>
<accession>A0A1G2CVW8</accession>
<keyword evidence="1" id="KW-0812">Transmembrane</keyword>
<protein>
    <submittedName>
        <fullName evidence="2">Uncharacterized protein</fullName>
    </submittedName>
</protein>
<dbReference type="EMBL" id="MHLI01000019">
    <property type="protein sequence ID" value="OGZ04860.1"/>
    <property type="molecule type" value="Genomic_DNA"/>
</dbReference>
<keyword evidence="1" id="KW-1133">Transmembrane helix</keyword>
<comment type="caution">
    <text evidence="2">The sequence shown here is derived from an EMBL/GenBank/DDBJ whole genome shotgun (WGS) entry which is preliminary data.</text>
</comment>
<name>A0A1G2CVW8_9BACT</name>
<organism evidence="2 3">
    <name type="scientific">Candidatus Lloydbacteria bacterium RIFCSPHIGHO2_01_FULL_49_22</name>
    <dbReference type="NCBI Taxonomy" id="1798658"/>
    <lineage>
        <taxon>Bacteria</taxon>
        <taxon>Candidatus Lloydiibacteriota</taxon>
    </lineage>
</organism>
<gene>
    <name evidence="2" type="ORF">A2845_05200</name>
</gene>
<reference evidence="2 3" key="1">
    <citation type="journal article" date="2016" name="Nat. Commun.">
        <title>Thousands of microbial genomes shed light on interconnected biogeochemical processes in an aquifer system.</title>
        <authorList>
            <person name="Anantharaman K."/>
            <person name="Brown C.T."/>
            <person name="Hug L.A."/>
            <person name="Sharon I."/>
            <person name="Castelle C.J."/>
            <person name="Probst A.J."/>
            <person name="Thomas B.C."/>
            <person name="Singh A."/>
            <person name="Wilkins M.J."/>
            <person name="Karaoz U."/>
            <person name="Brodie E.L."/>
            <person name="Williams K.H."/>
            <person name="Hubbard S.S."/>
            <person name="Banfield J.F."/>
        </authorList>
    </citation>
    <scope>NUCLEOTIDE SEQUENCE [LARGE SCALE GENOMIC DNA]</scope>
</reference>
<sequence>MFAPHTAKKAVALIMLSVFFLVGGWSISMGMTMQTNGTMTPCPFMDDNGASCPMSLVAHIADWQQLSTARPTDVSLAVIALVLLFFVQYFAERIDRPPLSLEHLRARNARVRFFATLFSAFSRGILHSRLFA</sequence>
<dbReference type="Proteomes" id="UP000177122">
    <property type="component" value="Unassembled WGS sequence"/>
</dbReference>
<keyword evidence="1" id="KW-0472">Membrane</keyword>
<proteinExistence type="predicted"/>
<dbReference type="AlphaFoldDB" id="A0A1G2CVW8"/>